<evidence type="ECO:0000313" key="3">
    <source>
        <dbReference type="EMBL" id="GAB09505.1"/>
    </source>
</evidence>
<dbReference type="InterPro" id="IPR032093">
    <property type="entry name" value="PhoD_N"/>
</dbReference>
<dbReference type="InterPro" id="IPR006311">
    <property type="entry name" value="TAT_signal"/>
</dbReference>
<feature type="domain" description="Phospholipase D N-terminal" evidence="2">
    <location>
        <begin position="47"/>
        <end position="126"/>
    </location>
</feature>
<organism evidence="3 4">
    <name type="scientific">Gordonia araii NBRC 100433</name>
    <dbReference type="NCBI Taxonomy" id="1073574"/>
    <lineage>
        <taxon>Bacteria</taxon>
        <taxon>Bacillati</taxon>
        <taxon>Actinomycetota</taxon>
        <taxon>Actinomycetes</taxon>
        <taxon>Mycobacteriales</taxon>
        <taxon>Gordoniaceae</taxon>
        <taxon>Gordonia</taxon>
    </lineage>
</organism>
<accession>G7H0Y0</accession>
<dbReference type="OrthoDB" id="4477733at2"/>
<dbReference type="STRING" id="1073574.GOARA_042_00120"/>
<evidence type="ECO:0000313" key="4">
    <source>
        <dbReference type="Proteomes" id="UP000035088"/>
    </source>
</evidence>
<proteinExistence type="predicted"/>
<dbReference type="PANTHER" id="PTHR43606">
    <property type="entry name" value="PHOSPHATASE, PUTATIVE (AFU_ORTHOLOGUE AFUA_6G08710)-RELATED"/>
    <property type="match status" value="1"/>
</dbReference>
<evidence type="ECO:0000259" key="2">
    <source>
        <dbReference type="Pfam" id="PF16655"/>
    </source>
</evidence>
<gene>
    <name evidence="3" type="primary">phoD</name>
    <name evidence="3" type="ORF">GOARA_042_00120</name>
</gene>
<dbReference type="InterPro" id="IPR052900">
    <property type="entry name" value="Phospholipid_Metab_Enz"/>
</dbReference>
<comment type="caution">
    <text evidence="3">The sequence shown here is derived from an EMBL/GenBank/DDBJ whole genome shotgun (WGS) entry which is preliminary data.</text>
</comment>
<dbReference type="Proteomes" id="UP000035088">
    <property type="component" value="Unassembled WGS sequence"/>
</dbReference>
<keyword evidence="4" id="KW-1185">Reference proteome</keyword>
<protein>
    <submittedName>
        <fullName evidence="3">Phospholipase D</fullName>
    </submittedName>
</protein>
<evidence type="ECO:0000256" key="1">
    <source>
        <dbReference type="SAM" id="MobiDB-lite"/>
    </source>
</evidence>
<dbReference type="EMBL" id="BAEE01000042">
    <property type="protein sequence ID" value="GAB09505.1"/>
    <property type="molecule type" value="Genomic_DNA"/>
</dbReference>
<dbReference type="Gene3D" id="2.60.40.380">
    <property type="entry name" value="Purple acid phosphatase-like, N-terminal"/>
    <property type="match status" value="1"/>
</dbReference>
<feature type="compositionally biased region" description="Basic residues" evidence="1">
    <location>
        <begin position="181"/>
        <end position="191"/>
    </location>
</feature>
<dbReference type="Pfam" id="PF16655">
    <property type="entry name" value="PhoD_N"/>
    <property type="match status" value="1"/>
</dbReference>
<dbReference type="RefSeq" id="WP_007321580.1">
    <property type="nucleotide sequence ID" value="NZ_BAEE01000042.1"/>
</dbReference>
<dbReference type="AlphaFoldDB" id="G7H0Y0"/>
<sequence>MSPSAPNPSLSRRGFLGAAGATATVAALPAATGAAAPVRRRTGVFAHAVASGDPLPDGVILWTRVTPTRDATPGSGRGAASEVRWEVATDPEFRSIAAAGATSTDAARDHTVKVDARGLAPRTTAFLDDAFGATFDPKLVPRTTGLLTAPNYYGLVVYHNVLRSVCLNEDRTGPNSADKLHRPRRQGIVRW</sequence>
<feature type="region of interest" description="Disordered" evidence="1">
    <location>
        <begin position="172"/>
        <end position="191"/>
    </location>
</feature>
<name>G7H0Y0_9ACTN</name>
<dbReference type="PANTHER" id="PTHR43606:SF2">
    <property type="entry name" value="ALKALINE PHOSPHATASE FAMILY PROTEIN (AFU_ORTHOLOGUE AFUA_5G03860)"/>
    <property type="match status" value="1"/>
</dbReference>
<reference evidence="3 4" key="1">
    <citation type="submission" date="2011-11" db="EMBL/GenBank/DDBJ databases">
        <title>Whole genome shotgun sequence of Gordonia araii NBRC 100433.</title>
        <authorList>
            <person name="Yoshida Y."/>
            <person name="Hosoyama A."/>
            <person name="Tsuchikane K."/>
            <person name="Katsumata H."/>
            <person name="Yamazaki S."/>
            <person name="Fujita N."/>
        </authorList>
    </citation>
    <scope>NUCLEOTIDE SEQUENCE [LARGE SCALE GENOMIC DNA]</scope>
    <source>
        <strain evidence="3 4">NBRC 100433</strain>
    </source>
</reference>
<dbReference type="PROSITE" id="PS51318">
    <property type="entry name" value="TAT"/>
    <property type="match status" value="1"/>
</dbReference>